<protein>
    <submittedName>
        <fullName evidence="2">Uncharacterized protein</fullName>
    </submittedName>
</protein>
<feature type="region of interest" description="Disordered" evidence="1">
    <location>
        <begin position="188"/>
        <end position="210"/>
    </location>
</feature>
<reference evidence="2 3" key="1">
    <citation type="submission" date="2016-10" db="EMBL/GenBank/DDBJ databases">
        <authorList>
            <person name="de Groot N.N."/>
        </authorList>
    </citation>
    <scope>NUCLEOTIDE SEQUENCE [LARGE SCALE GENOMIC DNA]</scope>
    <source>
        <strain evidence="2 3">CGMCC 4.7037</strain>
    </source>
</reference>
<organism evidence="2 3">
    <name type="scientific">Nonomuraea solani</name>
    <dbReference type="NCBI Taxonomy" id="1144553"/>
    <lineage>
        <taxon>Bacteria</taxon>
        <taxon>Bacillati</taxon>
        <taxon>Actinomycetota</taxon>
        <taxon>Actinomycetes</taxon>
        <taxon>Streptosporangiales</taxon>
        <taxon>Streptosporangiaceae</taxon>
        <taxon>Nonomuraea</taxon>
    </lineage>
</organism>
<gene>
    <name evidence="2" type="ORF">SAMN05444920_102213</name>
</gene>
<name>A0A1H5YAX3_9ACTN</name>
<evidence type="ECO:0000256" key="1">
    <source>
        <dbReference type="SAM" id="MobiDB-lite"/>
    </source>
</evidence>
<proteinExistence type="predicted"/>
<dbReference type="EMBL" id="FNVT01000002">
    <property type="protein sequence ID" value="SEG21193.1"/>
    <property type="molecule type" value="Genomic_DNA"/>
</dbReference>
<dbReference type="Proteomes" id="UP000236732">
    <property type="component" value="Unassembled WGS sequence"/>
</dbReference>
<evidence type="ECO:0000313" key="3">
    <source>
        <dbReference type="Proteomes" id="UP000236732"/>
    </source>
</evidence>
<keyword evidence="3" id="KW-1185">Reference proteome</keyword>
<dbReference type="AlphaFoldDB" id="A0A1H5YAX3"/>
<accession>A0A1H5YAX3</accession>
<evidence type="ECO:0000313" key="2">
    <source>
        <dbReference type="EMBL" id="SEG21193.1"/>
    </source>
</evidence>
<sequence>MASTWQGPLVRRLAGNWVLDGGAVPRGLPQPTVDLLVMPDGACRLAGPETRGRQGTLPEGGPLVGVRLRPGTVTGLFGVAADEVPLAGAPIEVGHLGGSVTERLAGALALVRTRAGRCRVDERMPVVLAAMHARPGAPACRPGRVVRAATTAAFGVAIGLRPKSYVRVVRLHHALAAAHAAPAKGERPDWAASRFPLHPESRPPASRLRRRGAGEFDGVCELGGGPVQPAFDRCAALIGVVVDHRAEPADRADRLRGELRRAQVNGYPSLILQLNSEVDTVVAS</sequence>